<evidence type="ECO:0000313" key="2">
    <source>
        <dbReference type="EMBL" id="CAH1119202.1"/>
    </source>
</evidence>
<reference evidence="2" key="2">
    <citation type="submission" date="2022-10" db="EMBL/GenBank/DDBJ databases">
        <authorList>
            <consortium name="ENA_rothamsted_submissions"/>
            <consortium name="culmorum"/>
            <person name="King R."/>
        </authorList>
    </citation>
    <scope>NUCLEOTIDE SEQUENCE</scope>
</reference>
<dbReference type="EMBL" id="OU896718">
    <property type="protein sequence ID" value="CAH1119202.1"/>
    <property type="molecule type" value="Genomic_DNA"/>
</dbReference>
<evidence type="ECO:0008006" key="4">
    <source>
        <dbReference type="Google" id="ProtNLM"/>
    </source>
</evidence>
<organism evidence="2 3">
    <name type="scientific">Phaedon cochleariae</name>
    <name type="common">Mustard beetle</name>
    <dbReference type="NCBI Taxonomy" id="80249"/>
    <lineage>
        <taxon>Eukaryota</taxon>
        <taxon>Metazoa</taxon>
        <taxon>Ecdysozoa</taxon>
        <taxon>Arthropoda</taxon>
        <taxon>Hexapoda</taxon>
        <taxon>Insecta</taxon>
        <taxon>Pterygota</taxon>
        <taxon>Neoptera</taxon>
        <taxon>Endopterygota</taxon>
        <taxon>Coleoptera</taxon>
        <taxon>Polyphaga</taxon>
        <taxon>Cucujiformia</taxon>
        <taxon>Chrysomeloidea</taxon>
        <taxon>Chrysomelidae</taxon>
        <taxon>Chrysomelinae</taxon>
        <taxon>Chrysomelini</taxon>
        <taxon>Phaedon</taxon>
    </lineage>
</organism>
<feature type="region of interest" description="Disordered" evidence="1">
    <location>
        <begin position="164"/>
        <end position="251"/>
    </location>
</feature>
<feature type="compositionally biased region" description="Acidic residues" evidence="1">
    <location>
        <begin position="240"/>
        <end position="251"/>
    </location>
</feature>
<dbReference type="AlphaFoldDB" id="A0A9P0DIY5"/>
<protein>
    <recommendedName>
        <fullName evidence="4">Protein FRA10AC1</fullName>
    </recommendedName>
</protein>
<dbReference type="InterPro" id="IPR050645">
    <property type="entry name" value="Histidine_acid_phosphatase"/>
</dbReference>
<proteinExistence type="predicted"/>
<dbReference type="PANTHER" id="PTHR11567:SF25">
    <property type="entry name" value="PROTEIN FRA10AC1"/>
    <property type="match status" value="1"/>
</dbReference>
<feature type="compositionally biased region" description="Polar residues" evidence="1">
    <location>
        <begin position="185"/>
        <end position="195"/>
    </location>
</feature>
<name>A0A9P0DIY5_PHACE</name>
<reference evidence="2" key="1">
    <citation type="submission" date="2022-01" db="EMBL/GenBank/DDBJ databases">
        <authorList>
            <person name="King R."/>
        </authorList>
    </citation>
    <scope>NUCLEOTIDE SEQUENCE</scope>
</reference>
<dbReference type="PANTHER" id="PTHR11567">
    <property type="entry name" value="ACID PHOSPHATASE-RELATED"/>
    <property type="match status" value="1"/>
</dbReference>
<accession>A0A9P0DIY5</accession>
<sequence>MSSLRTQMRYLNPYDIHKLLINEYVLNRPGDTSKLKRDKSGDRNDYHVIKENHKFLWEEDDETDSWEQQFAKRYYDKLFKEYCIGDLSLYKENKIALRWRVEKEVVSGKGQFSCGNKKCLQEDGLRTWEVNFGYTEKGEKKNALVKIRLCSECSKKLNYHSKKREVKRLKKNKHGKSNKKHSEETYTSGGASTSDAVEKTVNEESSRDEEIMEDEHNEQKQIPESPWDNHKPVECKTREEEMDEYLQDLLL</sequence>
<feature type="compositionally biased region" description="Basic and acidic residues" evidence="1">
    <location>
        <begin position="196"/>
        <end position="209"/>
    </location>
</feature>
<gene>
    <name evidence="2" type="ORF">PHAECO_LOCUS3341</name>
</gene>
<dbReference type="Pfam" id="PF09725">
    <property type="entry name" value="Fra10Ac1"/>
    <property type="match status" value="1"/>
</dbReference>
<evidence type="ECO:0000256" key="1">
    <source>
        <dbReference type="SAM" id="MobiDB-lite"/>
    </source>
</evidence>
<feature type="compositionally biased region" description="Basic residues" evidence="1">
    <location>
        <begin position="164"/>
        <end position="179"/>
    </location>
</feature>
<feature type="compositionally biased region" description="Basic and acidic residues" evidence="1">
    <location>
        <begin position="217"/>
        <end position="239"/>
    </location>
</feature>
<dbReference type="Proteomes" id="UP001153737">
    <property type="component" value="Chromosome 12"/>
</dbReference>
<dbReference type="OrthoDB" id="197967at2759"/>
<dbReference type="InterPro" id="IPR019129">
    <property type="entry name" value="Folate-sensitive_fs_Fra10Ac1"/>
</dbReference>
<keyword evidence="3" id="KW-1185">Reference proteome</keyword>
<dbReference type="GO" id="GO:0016791">
    <property type="term" value="F:phosphatase activity"/>
    <property type="evidence" value="ECO:0007669"/>
    <property type="project" value="TreeGrafter"/>
</dbReference>
<evidence type="ECO:0000313" key="3">
    <source>
        <dbReference type="Proteomes" id="UP001153737"/>
    </source>
</evidence>